<keyword evidence="5" id="KW-0206">Cytoskeleton</keyword>
<dbReference type="GO" id="GO:0005869">
    <property type="term" value="C:dynactin complex"/>
    <property type="evidence" value="ECO:0007669"/>
    <property type="project" value="InterPro"/>
</dbReference>
<evidence type="ECO:0000313" key="7">
    <source>
        <dbReference type="EMBL" id="ESO89713.1"/>
    </source>
</evidence>
<gene>
    <name evidence="7" type="ORF">LOTGIDRAFT_192604</name>
</gene>
<comment type="similarity">
    <text evidence="2">Belongs to the dynactin subunits 5/6 family. Dynactin subunit 6 subfamily.</text>
</comment>
<comment type="function">
    <text evidence="6">Part of the dynactin complex that activates the molecular motor dynein for ultra-processive transport along microtubules.</text>
</comment>
<keyword evidence="8" id="KW-1185">Reference proteome</keyword>
<dbReference type="GeneID" id="20244989"/>
<dbReference type="PANTHER" id="PTHR13072:SF0">
    <property type="entry name" value="DYNACTIN SUBUNIT 6"/>
    <property type="match status" value="1"/>
</dbReference>
<dbReference type="RefSeq" id="XP_009059507.1">
    <property type="nucleotide sequence ID" value="XM_009061259.1"/>
</dbReference>
<dbReference type="EMBL" id="KB202544">
    <property type="protein sequence ID" value="ESO89713.1"/>
    <property type="molecule type" value="Genomic_DNA"/>
</dbReference>
<accession>V3ZEY3</accession>
<dbReference type="OrthoDB" id="2355at2759"/>
<dbReference type="HOGENOM" id="CLU_085418_1_0_1"/>
<evidence type="ECO:0000256" key="1">
    <source>
        <dbReference type="ARBA" id="ARBA00004245"/>
    </source>
</evidence>
<evidence type="ECO:0000256" key="4">
    <source>
        <dbReference type="ARBA" id="ARBA00022490"/>
    </source>
</evidence>
<protein>
    <recommendedName>
        <fullName evidence="3">Dynactin subunit 6</fullName>
    </recommendedName>
</protein>
<dbReference type="Proteomes" id="UP000030746">
    <property type="component" value="Unassembled WGS sequence"/>
</dbReference>
<dbReference type="OMA" id="ITMQAET"/>
<sequence length="184" mass="19964">MAAVNKGSIKIAPDAVVCDECTLVGDITIGSRTVIHPKSKIIAEAGPIVIGDFNIIEELAEIRNRSPNINEQQTNKGQVLIVGNNNVVEVGAIVDSLKIGDHNIIESRAYVGNNVEVSNGCIIGAMCNVTSNEVLSENTVIYGSKCERRFQRERPPAQGLQIDFLSKILPNYHYLRKPPKSAKA</sequence>
<dbReference type="GO" id="GO:0007052">
    <property type="term" value="P:mitotic spindle organization"/>
    <property type="evidence" value="ECO:0007669"/>
    <property type="project" value="TreeGrafter"/>
</dbReference>
<comment type="subcellular location">
    <subcellularLocation>
        <location evidence="1">Cytoplasm</location>
        <location evidence="1">Cytoskeleton</location>
    </subcellularLocation>
</comment>
<dbReference type="GO" id="GO:0070840">
    <property type="term" value="F:dynein complex binding"/>
    <property type="evidence" value="ECO:0007669"/>
    <property type="project" value="TreeGrafter"/>
</dbReference>
<proteinExistence type="inferred from homology"/>
<dbReference type="CDD" id="cd04646">
    <property type="entry name" value="LbH_Dynactin_6"/>
    <property type="match status" value="1"/>
</dbReference>
<dbReference type="PANTHER" id="PTHR13072">
    <property type="entry name" value="DYNACTIN 6"/>
    <property type="match status" value="1"/>
</dbReference>
<keyword evidence="4" id="KW-0963">Cytoplasm</keyword>
<dbReference type="Gene3D" id="2.160.10.10">
    <property type="entry name" value="Hexapeptide repeat proteins"/>
    <property type="match status" value="1"/>
</dbReference>
<organism evidence="7 8">
    <name type="scientific">Lottia gigantea</name>
    <name type="common">Giant owl limpet</name>
    <dbReference type="NCBI Taxonomy" id="225164"/>
    <lineage>
        <taxon>Eukaryota</taxon>
        <taxon>Metazoa</taxon>
        <taxon>Spiralia</taxon>
        <taxon>Lophotrochozoa</taxon>
        <taxon>Mollusca</taxon>
        <taxon>Gastropoda</taxon>
        <taxon>Patellogastropoda</taxon>
        <taxon>Lottioidea</taxon>
        <taxon>Lottiidae</taxon>
        <taxon>Lottia</taxon>
    </lineage>
</organism>
<evidence type="ECO:0000256" key="3">
    <source>
        <dbReference type="ARBA" id="ARBA00016573"/>
    </source>
</evidence>
<dbReference type="KEGG" id="lgi:LOTGIDRAFT_192604"/>
<evidence type="ECO:0000256" key="6">
    <source>
        <dbReference type="ARBA" id="ARBA00034687"/>
    </source>
</evidence>
<dbReference type="CTD" id="20244989"/>
<evidence type="ECO:0000256" key="5">
    <source>
        <dbReference type="ARBA" id="ARBA00023212"/>
    </source>
</evidence>
<name>V3ZEY3_LOTGI</name>
<dbReference type="InterPro" id="IPR011004">
    <property type="entry name" value="Trimer_LpxA-like_sf"/>
</dbReference>
<dbReference type="InterPro" id="IPR027777">
    <property type="entry name" value="DCTN6"/>
</dbReference>
<dbReference type="STRING" id="225164.V3ZEY3"/>
<dbReference type="SUPFAM" id="SSF51161">
    <property type="entry name" value="Trimeric LpxA-like enzymes"/>
    <property type="match status" value="1"/>
</dbReference>
<evidence type="ECO:0000313" key="8">
    <source>
        <dbReference type="Proteomes" id="UP000030746"/>
    </source>
</evidence>
<dbReference type="AlphaFoldDB" id="V3ZEY3"/>
<evidence type="ECO:0000256" key="2">
    <source>
        <dbReference type="ARBA" id="ARBA00007719"/>
    </source>
</evidence>
<reference evidence="7 8" key="1">
    <citation type="journal article" date="2013" name="Nature">
        <title>Insights into bilaterian evolution from three spiralian genomes.</title>
        <authorList>
            <person name="Simakov O."/>
            <person name="Marletaz F."/>
            <person name="Cho S.J."/>
            <person name="Edsinger-Gonzales E."/>
            <person name="Havlak P."/>
            <person name="Hellsten U."/>
            <person name="Kuo D.H."/>
            <person name="Larsson T."/>
            <person name="Lv J."/>
            <person name="Arendt D."/>
            <person name="Savage R."/>
            <person name="Osoegawa K."/>
            <person name="de Jong P."/>
            <person name="Grimwood J."/>
            <person name="Chapman J.A."/>
            <person name="Shapiro H."/>
            <person name="Aerts A."/>
            <person name="Otillar R.P."/>
            <person name="Terry A.Y."/>
            <person name="Boore J.L."/>
            <person name="Grigoriev I.V."/>
            <person name="Lindberg D.R."/>
            <person name="Seaver E.C."/>
            <person name="Weisblat D.A."/>
            <person name="Putnam N.H."/>
            <person name="Rokhsar D.S."/>
        </authorList>
    </citation>
    <scope>NUCLEOTIDE SEQUENCE [LARGE SCALE GENOMIC DNA]</scope>
</reference>